<dbReference type="InterPro" id="IPR043128">
    <property type="entry name" value="Rev_trsase/Diguanyl_cyclase"/>
</dbReference>
<sequence>MTLMNDVLRPYLDRFVLVYLDDVLIFSKTPFLGHLISKDGILPDPDKVEAVKKWPLPTNLTEAPVLAFPLTGKEARFTVITDACKAVLM</sequence>
<dbReference type="AlphaFoldDB" id="A0A061RU53"/>
<dbReference type="Gene3D" id="3.30.70.270">
    <property type="match status" value="1"/>
</dbReference>
<dbReference type="EMBL" id="GBEZ01011570">
    <property type="protein sequence ID" value="JAC74230.1"/>
    <property type="molecule type" value="Transcribed_RNA"/>
</dbReference>
<dbReference type="SUPFAM" id="SSF56672">
    <property type="entry name" value="DNA/RNA polymerases"/>
    <property type="match status" value="1"/>
</dbReference>
<organism evidence="1">
    <name type="scientific">Tetraselmis sp. GSL018</name>
    <dbReference type="NCBI Taxonomy" id="582737"/>
    <lineage>
        <taxon>Eukaryota</taxon>
        <taxon>Viridiplantae</taxon>
        <taxon>Chlorophyta</taxon>
        <taxon>core chlorophytes</taxon>
        <taxon>Chlorodendrophyceae</taxon>
        <taxon>Chlorodendrales</taxon>
        <taxon>Chlorodendraceae</taxon>
        <taxon>Tetraselmis</taxon>
    </lineage>
</organism>
<protein>
    <submittedName>
        <fullName evidence="1">Dna rna polymerases superfamily protein</fullName>
    </submittedName>
</protein>
<dbReference type="InterPro" id="IPR051320">
    <property type="entry name" value="Viral_Replic_Matur_Polypro"/>
</dbReference>
<dbReference type="InterPro" id="IPR043502">
    <property type="entry name" value="DNA/RNA_pol_sf"/>
</dbReference>
<gene>
    <name evidence="1" type="ORF">TSPGSL018_26516</name>
</gene>
<dbReference type="PANTHER" id="PTHR33064">
    <property type="entry name" value="POL PROTEIN"/>
    <property type="match status" value="1"/>
</dbReference>
<proteinExistence type="predicted"/>
<name>A0A061RU53_9CHLO</name>
<accession>A0A061RU53</accession>
<reference evidence="1" key="1">
    <citation type="submission" date="2014-05" db="EMBL/GenBank/DDBJ databases">
        <title>The transcriptome of the halophilic microalga Tetraselmis sp. GSL018 isolated from the Great Salt Lake, Utah.</title>
        <authorList>
            <person name="Jinkerson R.E."/>
            <person name="D'Adamo S."/>
            <person name="Posewitz M.C."/>
        </authorList>
    </citation>
    <scope>NUCLEOTIDE SEQUENCE</scope>
    <source>
        <strain evidence="1">GSL018</strain>
    </source>
</reference>
<dbReference type="PANTHER" id="PTHR33064:SF37">
    <property type="entry name" value="RIBONUCLEASE H"/>
    <property type="match status" value="1"/>
</dbReference>
<evidence type="ECO:0000313" key="1">
    <source>
        <dbReference type="EMBL" id="JAC74230.1"/>
    </source>
</evidence>